<feature type="domain" description="C2H2-type" evidence="8">
    <location>
        <begin position="302"/>
        <end position="330"/>
    </location>
</feature>
<dbReference type="Pfam" id="PF13894">
    <property type="entry name" value="zf-C2H2_4"/>
    <property type="match status" value="1"/>
</dbReference>
<keyword evidence="10" id="KW-1185">Reference proteome</keyword>
<evidence type="ECO:0000313" key="10">
    <source>
        <dbReference type="Proteomes" id="UP000299102"/>
    </source>
</evidence>
<dbReference type="InterPro" id="IPR050888">
    <property type="entry name" value="ZnF_C2H2-type_TF"/>
</dbReference>
<dbReference type="PROSITE" id="PS00028">
    <property type="entry name" value="ZINC_FINGER_C2H2_1"/>
    <property type="match status" value="6"/>
</dbReference>
<keyword evidence="4 7" id="KW-0863">Zinc-finger</keyword>
<evidence type="ECO:0000259" key="8">
    <source>
        <dbReference type="PROSITE" id="PS50157"/>
    </source>
</evidence>
<proteinExistence type="predicted"/>
<evidence type="ECO:0000313" key="9">
    <source>
        <dbReference type="EMBL" id="GBP80922.1"/>
    </source>
</evidence>
<dbReference type="OrthoDB" id="6077919at2759"/>
<dbReference type="PROSITE" id="PS50157">
    <property type="entry name" value="ZINC_FINGER_C2H2_2"/>
    <property type="match status" value="4"/>
</dbReference>
<evidence type="ECO:0000256" key="1">
    <source>
        <dbReference type="ARBA" id="ARBA00004123"/>
    </source>
</evidence>
<feature type="domain" description="C2H2-type" evidence="8">
    <location>
        <begin position="360"/>
        <end position="387"/>
    </location>
</feature>
<dbReference type="PANTHER" id="PTHR24406">
    <property type="entry name" value="TRANSCRIPTIONAL REPRESSOR CTCFL-RELATED"/>
    <property type="match status" value="1"/>
</dbReference>
<evidence type="ECO:0000256" key="7">
    <source>
        <dbReference type="PROSITE-ProRule" id="PRU00042"/>
    </source>
</evidence>
<dbReference type="Proteomes" id="UP000299102">
    <property type="component" value="Unassembled WGS sequence"/>
</dbReference>
<comment type="subcellular location">
    <subcellularLocation>
        <location evidence="1">Nucleus</location>
    </subcellularLocation>
</comment>
<accession>A0A4C1Z132</accession>
<dbReference type="SUPFAM" id="SSF57667">
    <property type="entry name" value="beta-beta-alpha zinc fingers"/>
    <property type="match status" value="4"/>
</dbReference>
<evidence type="ECO:0000256" key="4">
    <source>
        <dbReference type="ARBA" id="ARBA00022771"/>
    </source>
</evidence>
<feature type="domain" description="C2H2-type" evidence="8">
    <location>
        <begin position="418"/>
        <end position="446"/>
    </location>
</feature>
<dbReference type="Pfam" id="PF00096">
    <property type="entry name" value="zf-C2H2"/>
    <property type="match status" value="2"/>
</dbReference>
<gene>
    <name evidence="9" type="primary">ZNF555</name>
    <name evidence="9" type="ORF">EVAR_49003_1</name>
</gene>
<keyword evidence="3" id="KW-0677">Repeat</keyword>
<keyword evidence="5" id="KW-0862">Zinc</keyword>
<dbReference type="Gene3D" id="3.30.160.60">
    <property type="entry name" value="Classic Zinc Finger"/>
    <property type="match status" value="4"/>
</dbReference>
<name>A0A4C1Z132_EUMVA</name>
<keyword evidence="6" id="KW-0539">Nucleus</keyword>
<dbReference type="STRING" id="151549.A0A4C1Z132"/>
<keyword evidence="2" id="KW-0479">Metal-binding</keyword>
<dbReference type="SMART" id="SM00355">
    <property type="entry name" value="ZnF_C2H2"/>
    <property type="match status" value="10"/>
</dbReference>
<comment type="caution">
    <text evidence="9">The sequence shown here is derived from an EMBL/GenBank/DDBJ whole genome shotgun (WGS) entry which is preliminary data.</text>
</comment>
<evidence type="ECO:0000256" key="2">
    <source>
        <dbReference type="ARBA" id="ARBA00022723"/>
    </source>
</evidence>
<organism evidence="9 10">
    <name type="scientific">Eumeta variegata</name>
    <name type="common">Bagworm moth</name>
    <name type="synonym">Eumeta japonica</name>
    <dbReference type="NCBI Taxonomy" id="151549"/>
    <lineage>
        <taxon>Eukaryota</taxon>
        <taxon>Metazoa</taxon>
        <taxon>Ecdysozoa</taxon>
        <taxon>Arthropoda</taxon>
        <taxon>Hexapoda</taxon>
        <taxon>Insecta</taxon>
        <taxon>Pterygota</taxon>
        <taxon>Neoptera</taxon>
        <taxon>Endopterygota</taxon>
        <taxon>Lepidoptera</taxon>
        <taxon>Glossata</taxon>
        <taxon>Ditrysia</taxon>
        <taxon>Tineoidea</taxon>
        <taxon>Psychidae</taxon>
        <taxon>Oiketicinae</taxon>
        <taxon>Eumeta</taxon>
    </lineage>
</organism>
<feature type="domain" description="C2H2-type" evidence="8">
    <location>
        <begin position="333"/>
        <end position="360"/>
    </location>
</feature>
<dbReference type="AlphaFoldDB" id="A0A4C1Z132"/>
<dbReference type="GO" id="GO:0005634">
    <property type="term" value="C:nucleus"/>
    <property type="evidence" value="ECO:0007669"/>
    <property type="project" value="UniProtKB-SubCell"/>
</dbReference>
<evidence type="ECO:0000256" key="3">
    <source>
        <dbReference type="ARBA" id="ARBA00022737"/>
    </source>
</evidence>
<dbReference type="InterPro" id="IPR036236">
    <property type="entry name" value="Znf_C2H2_sf"/>
</dbReference>
<sequence length="556" mass="64286">MQNNTKTHKLLITTSSFKAIALNEEYTPDLCLKGLEFEKNLCHICDHLVNKFAVFKAVCLDRSLNNERFYDSKSLKLQIENVNLFTICSEIECKNNDSKRQLTLEIKYDEHVLEHTKEDNNPMLNESDVEPEDNFLEDNYESPAFTRSIDDSIKNTINEQLDVIDTLKEEVTAPKCIENKKVKIKKKRSFTKIILTYDEQKAVLERQRRDKKYLDAVFKCHSCALGFLFKDSYQSHMVRHEESNGQYCCDVCSLRFATQNLKYMHMILHTERYRCNKCEQTIKRTHKRRHMNECWHGCRNAVSCQSCTKVFKDPDALHQHIKRFHTTELVKTYSCNVCGQTYNNQRAVRTHMIKHVNHRFECDICQSTFASPYTLQRHKKAHTQPDPAYCATCDKWYKSKRLYREHLTVSMKHRQYRFGCPVCGRACPSRRALAAHTAAAHASDKPYTCACANRFATARALAEHERRHRPRRSIFIYGTTITPNSSLVGSSAGNKIEKGAEIRIENKITDVKDAGIHCVPAGGTIIHKTETTLMLTLKSAKDKSGHAVENSTLFYD</sequence>
<evidence type="ECO:0000256" key="6">
    <source>
        <dbReference type="ARBA" id="ARBA00023242"/>
    </source>
</evidence>
<reference evidence="9 10" key="1">
    <citation type="journal article" date="2019" name="Commun. Biol.">
        <title>The bagworm genome reveals a unique fibroin gene that provides high tensile strength.</title>
        <authorList>
            <person name="Kono N."/>
            <person name="Nakamura H."/>
            <person name="Ohtoshi R."/>
            <person name="Tomita M."/>
            <person name="Numata K."/>
            <person name="Arakawa K."/>
        </authorList>
    </citation>
    <scope>NUCLEOTIDE SEQUENCE [LARGE SCALE GENOMIC DNA]</scope>
</reference>
<dbReference type="InterPro" id="IPR013087">
    <property type="entry name" value="Znf_C2H2_type"/>
</dbReference>
<dbReference type="GO" id="GO:0008270">
    <property type="term" value="F:zinc ion binding"/>
    <property type="evidence" value="ECO:0007669"/>
    <property type="project" value="UniProtKB-KW"/>
</dbReference>
<protein>
    <submittedName>
        <fullName evidence="9">Zinc finger protein 555</fullName>
    </submittedName>
</protein>
<evidence type="ECO:0000256" key="5">
    <source>
        <dbReference type="ARBA" id="ARBA00022833"/>
    </source>
</evidence>
<dbReference type="EMBL" id="BGZK01001488">
    <property type="protein sequence ID" value="GBP80922.1"/>
    <property type="molecule type" value="Genomic_DNA"/>
</dbReference>